<accession>W9SJZ2</accession>
<gene>
    <name evidence="1" type="ORF">L484_008220</name>
</gene>
<evidence type="ECO:0000313" key="1">
    <source>
        <dbReference type="EMBL" id="EXC12826.1"/>
    </source>
</evidence>
<name>W9SJZ2_9ROSA</name>
<dbReference type="Proteomes" id="UP000030645">
    <property type="component" value="Unassembled WGS sequence"/>
</dbReference>
<dbReference type="EMBL" id="KE345724">
    <property type="protein sequence ID" value="EXC12826.1"/>
    <property type="molecule type" value="Genomic_DNA"/>
</dbReference>
<organism evidence="1 2">
    <name type="scientific">Morus notabilis</name>
    <dbReference type="NCBI Taxonomy" id="981085"/>
    <lineage>
        <taxon>Eukaryota</taxon>
        <taxon>Viridiplantae</taxon>
        <taxon>Streptophyta</taxon>
        <taxon>Embryophyta</taxon>
        <taxon>Tracheophyta</taxon>
        <taxon>Spermatophyta</taxon>
        <taxon>Magnoliopsida</taxon>
        <taxon>eudicotyledons</taxon>
        <taxon>Gunneridae</taxon>
        <taxon>Pentapetalae</taxon>
        <taxon>rosids</taxon>
        <taxon>fabids</taxon>
        <taxon>Rosales</taxon>
        <taxon>Moraceae</taxon>
        <taxon>Moreae</taxon>
        <taxon>Morus</taxon>
    </lineage>
</organism>
<evidence type="ECO:0000313" key="2">
    <source>
        <dbReference type="Proteomes" id="UP000030645"/>
    </source>
</evidence>
<sequence>MLMMDVETVILNCDALLNSKVEAYFESLLEDVKEENEREISIAVEKALAMRLQKMHAKLECLLLVIFKSVCLVSVEKHSRIIF</sequence>
<proteinExistence type="predicted"/>
<reference evidence="2" key="1">
    <citation type="submission" date="2013-01" db="EMBL/GenBank/DDBJ databases">
        <title>Draft Genome Sequence of a Mulberry Tree, Morus notabilis C.K. Schneid.</title>
        <authorList>
            <person name="He N."/>
            <person name="Zhao S."/>
        </authorList>
    </citation>
    <scope>NUCLEOTIDE SEQUENCE</scope>
</reference>
<protein>
    <submittedName>
        <fullName evidence="1">Uncharacterized protein</fullName>
    </submittedName>
</protein>
<dbReference type="AlphaFoldDB" id="W9SJZ2"/>
<keyword evidence="2" id="KW-1185">Reference proteome</keyword>